<feature type="transmembrane region" description="Helical" evidence="3">
    <location>
        <begin position="78"/>
        <end position="99"/>
    </location>
</feature>
<reference evidence="4 5" key="1">
    <citation type="journal article" date="2012" name="BMC Genomics">
        <title>Tools to kill: Genome of one of the most destructive plant pathogenic fungi Macrophomina phaseolina.</title>
        <authorList>
            <person name="Islam M.S."/>
            <person name="Haque M.S."/>
            <person name="Islam M.M."/>
            <person name="Emdad E.M."/>
            <person name="Halim A."/>
            <person name="Hossen Q.M.M."/>
            <person name="Hossain M.Z."/>
            <person name="Ahmed B."/>
            <person name="Rahim S."/>
            <person name="Rahman M.S."/>
            <person name="Alam M.M."/>
            <person name="Hou S."/>
            <person name="Wan X."/>
            <person name="Saito J.A."/>
            <person name="Alam M."/>
        </authorList>
    </citation>
    <scope>NUCLEOTIDE SEQUENCE [LARGE SCALE GENOMIC DNA]</scope>
    <source>
        <strain evidence="4 5">MS6</strain>
    </source>
</reference>
<evidence type="ECO:0000256" key="3">
    <source>
        <dbReference type="SAM" id="Phobius"/>
    </source>
</evidence>
<evidence type="ECO:0000256" key="2">
    <source>
        <dbReference type="ARBA" id="ARBA00035112"/>
    </source>
</evidence>
<dbReference type="InterPro" id="IPR021765">
    <property type="entry name" value="UstYa-like"/>
</dbReference>
<evidence type="ECO:0000256" key="1">
    <source>
        <dbReference type="ARBA" id="ARBA00004685"/>
    </source>
</evidence>
<dbReference type="AlphaFoldDB" id="K2RUB3"/>
<proteinExistence type="inferred from homology"/>
<name>K2RUB3_MACPH</name>
<evidence type="ECO:0000313" key="5">
    <source>
        <dbReference type="Proteomes" id="UP000007129"/>
    </source>
</evidence>
<dbReference type="VEuPathDB" id="FungiDB:MPH_06449"/>
<dbReference type="Pfam" id="PF11807">
    <property type="entry name" value="UstYa"/>
    <property type="match status" value="1"/>
</dbReference>
<sequence length="300" mass="35043">MPHEPVATLSLPKQDIFGPIQCPSSNHTPPFIHQSIVHSLLPITMKFSALTQYARLPKEEGAGEDVEASPHWRPRRSYGMWFLVAFLALGWLLTAAYSYHDRPLLNRPLRTYRESPIPQEVLNPVKKVFYPDERYICKTNPCPEVNHEWDKLVAGHDNLWVEDPERWNLGPGTPAPWKHPNMPKEEKFYVISILHQLHCLNMVRFWYYEMKHGVNTSTVRGADKWDEHLDHCWEYLRLGISCGGDLMIEPYSPSPSDATLITGWGVEHECIDFERLRQYQIEQERKYNETWQTPGIDIRT</sequence>
<dbReference type="Proteomes" id="UP000007129">
    <property type="component" value="Unassembled WGS sequence"/>
</dbReference>
<organism evidence="4 5">
    <name type="scientific">Macrophomina phaseolina (strain MS6)</name>
    <name type="common">Charcoal rot fungus</name>
    <dbReference type="NCBI Taxonomy" id="1126212"/>
    <lineage>
        <taxon>Eukaryota</taxon>
        <taxon>Fungi</taxon>
        <taxon>Dikarya</taxon>
        <taxon>Ascomycota</taxon>
        <taxon>Pezizomycotina</taxon>
        <taxon>Dothideomycetes</taxon>
        <taxon>Dothideomycetes incertae sedis</taxon>
        <taxon>Botryosphaeriales</taxon>
        <taxon>Botryosphaeriaceae</taxon>
        <taxon>Macrophomina</taxon>
    </lineage>
</organism>
<comment type="pathway">
    <text evidence="1">Mycotoxin biosynthesis.</text>
</comment>
<dbReference type="HOGENOM" id="CLU_042941_4_1_1"/>
<dbReference type="eggNOG" id="ENOG502S0J4">
    <property type="taxonomic scope" value="Eukaryota"/>
</dbReference>
<comment type="similarity">
    <text evidence="2">Belongs to the ustYa family.</text>
</comment>
<keyword evidence="3" id="KW-0812">Transmembrane</keyword>
<protein>
    <submittedName>
        <fullName evidence="4">Uncharacterized protein</fullName>
    </submittedName>
</protein>
<dbReference type="PANTHER" id="PTHR33365:SF4">
    <property type="entry name" value="CYCLOCHLOROTINE BIOSYNTHESIS PROTEIN O"/>
    <property type="match status" value="1"/>
</dbReference>
<dbReference type="EMBL" id="AHHD01000277">
    <property type="protein sequence ID" value="EKG16322.1"/>
    <property type="molecule type" value="Genomic_DNA"/>
</dbReference>
<dbReference type="STRING" id="1126212.K2RUB3"/>
<dbReference type="OrthoDB" id="3687641at2759"/>
<dbReference type="InParanoid" id="K2RUB3"/>
<dbReference type="GO" id="GO:0043386">
    <property type="term" value="P:mycotoxin biosynthetic process"/>
    <property type="evidence" value="ECO:0007669"/>
    <property type="project" value="InterPro"/>
</dbReference>
<dbReference type="PANTHER" id="PTHR33365">
    <property type="entry name" value="YALI0B05434P"/>
    <property type="match status" value="1"/>
</dbReference>
<accession>K2RUB3</accession>
<comment type="caution">
    <text evidence="4">The sequence shown here is derived from an EMBL/GenBank/DDBJ whole genome shotgun (WGS) entry which is preliminary data.</text>
</comment>
<keyword evidence="3" id="KW-1133">Transmembrane helix</keyword>
<gene>
    <name evidence="4" type="ORF">MPH_06449</name>
</gene>
<keyword evidence="3" id="KW-0472">Membrane</keyword>
<evidence type="ECO:0000313" key="4">
    <source>
        <dbReference type="EMBL" id="EKG16322.1"/>
    </source>
</evidence>